<dbReference type="EMBL" id="VIWO01000001">
    <property type="protein sequence ID" value="TWF44337.1"/>
    <property type="molecule type" value="Genomic_DNA"/>
</dbReference>
<name>A0A561Q1T9_9BACT</name>
<dbReference type="Gene3D" id="2.60.40.10">
    <property type="entry name" value="Immunoglobulins"/>
    <property type="match status" value="2"/>
</dbReference>
<dbReference type="Proteomes" id="UP000320811">
    <property type="component" value="Unassembled WGS sequence"/>
</dbReference>
<dbReference type="RefSeq" id="WP_145661032.1">
    <property type="nucleotide sequence ID" value="NZ_VIWO01000001.1"/>
</dbReference>
<dbReference type="OrthoDB" id="628988at2"/>
<dbReference type="NCBIfam" id="TIGR04183">
    <property type="entry name" value="Por_Secre_tail"/>
    <property type="match status" value="1"/>
</dbReference>
<gene>
    <name evidence="2" type="ORF">FHW36_101257</name>
</gene>
<comment type="caution">
    <text evidence="2">The sequence shown here is derived from an EMBL/GenBank/DDBJ whole genome shotgun (WGS) entry which is preliminary data.</text>
</comment>
<evidence type="ECO:0000313" key="2">
    <source>
        <dbReference type="EMBL" id="TWF44337.1"/>
    </source>
</evidence>
<sequence length="1300" mass="145029">MRIRGLLFYIFIFCLFTCLNNKSYAQIVSHDAEFGLTTSGQPVQLTVGGYLDGNNCKQLITYWPHNVCKYYLSAFEPAQNITLTNQDTVRASSLSIVFNDTGNWYTLEKTANEVFKGAVTAKDKAMAVYNFVSSKHMYFYTPDFNNKDENQSVSKFLSVYGYGHCGNIANAVTFLTGFNTGLPQYYWVVDGGEHGVADVMINDTTMMIDADEQGYYLKWNNRSLASFREVTNDMYLYYRTKHFGALYPYYPDVFASFASLFMMGNNYPEPYLDAGSPGPDMYFSLRPGESISYLWNLPVDSVLYHQIVLPNYGEYPSTDDVKNVIGNGEFSLQTDFISQPFYSVVDAAENITVNTTNPALPTVYSNKVGGSSFVVSGSSPYVIVDGKVKCSFYNKSVSDKIKIYYSSDSLNWSPIWESALVGNYTDSIELSDQIAALTDKGVYKYYLKFEFSPALSPEDCGIDSLVLTSRFQISEFFMPHLVRGNNKIVVQSETSNQYNLKLHIDWNENFYDRPPAPPAAPVYPANGADIDSTYFTFQWAKSIDPDDYIFDYQFQLSDQPDMKNPLTPMFDRYMSSINVGLASFKPELQGFLNNNTRYYWRVRAMDSRGVLSDWSNVWSFVAHGANAPLNLHFESPANSPDSFRLAWSENLAGLKPANYKVYASEVASGFMPDDDVNLFTQTTVTNSPMSDDPNKSFYRVIAVGSSGNESASSRYVTLPTVVSVNFHDVLATSGLSDTSVYDFNKTFFLYDTSLLVLSGNSFTCKHIGTGIISHCTVNDGDTVYLKQTLVKIAPDEPKITLSANNIVDGVNYSFNITSDGGADVTELGLCWTDDTIPMLDSTGNNKMEVSPSNLESAFELPDIDSPYYLYAYAINSAGVGFSETLPVVVTEYRKNLRLSNLLDTSSLNQSNTILVYDSSFIAVKRNTVIPLRSGLTSISLCTVNDTDTIYLQQCLIRIMPLVQTTLLVHPEGNDKIGYRLDIQTSRMPRILKQGLVWSNDTIPTLIGNAGNIILLDTNNLSGIFDQSMLDSAKYIYGFAVVRGDTVFSRPVRVSINNYADLVQNDSLMLDSSFILKLGFFTYDSSYVKVETDNNIKFTKKGNTVLGYAVKNGADTIYWKQAIVKILPVLPTVSLKATDLKAGNIEYTVSLISDGGDPVTDIGISWGYSPDFIPENSSNNQSIGINNPFGIFSLPFSDSTYYIKAYAINSVGWAYSNTVSFEANTNISVYPNPTNGVVKVSVDEKYRDFILEVYSSNGQLIKKINSASNYTILDLSKYSKGIYFFNIRTKNGMIRKRVVVQ</sequence>
<proteinExistence type="predicted"/>
<dbReference type="SUPFAM" id="SSF49265">
    <property type="entry name" value="Fibronectin type III"/>
    <property type="match status" value="1"/>
</dbReference>
<evidence type="ECO:0000259" key="1">
    <source>
        <dbReference type="Pfam" id="PF18962"/>
    </source>
</evidence>
<feature type="domain" description="Secretion system C-terminal sorting" evidence="1">
    <location>
        <begin position="1228"/>
        <end position="1299"/>
    </location>
</feature>
<accession>A0A561Q1T9</accession>
<evidence type="ECO:0000313" key="3">
    <source>
        <dbReference type="Proteomes" id="UP000320811"/>
    </source>
</evidence>
<keyword evidence="3" id="KW-1185">Reference proteome</keyword>
<dbReference type="InterPro" id="IPR013783">
    <property type="entry name" value="Ig-like_fold"/>
</dbReference>
<protein>
    <submittedName>
        <fullName evidence="2">Putative secreted protein (Por secretion system target)</fullName>
    </submittedName>
</protein>
<dbReference type="InterPro" id="IPR036116">
    <property type="entry name" value="FN3_sf"/>
</dbReference>
<dbReference type="Pfam" id="PF18962">
    <property type="entry name" value="Por_Secre_tail"/>
    <property type="match status" value="1"/>
</dbReference>
<dbReference type="InterPro" id="IPR026444">
    <property type="entry name" value="Secre_tail"/>
</dbReference>
<reference evidence="2 3" key="1">
    <citation type="submission" date="2019-06" db="EMBL/GenBank/DDBJ databases">
        <title>Sorghum-associated microbial communities from plants grown in Nebraska, USA.</title>
        <authorList>
            <person name="Schachtman D."/>
        </authorList>
    </citation>
    <scope>NUCLEOTIDE SEQUENCE [LARGE SCALE GENOMIC DNA]</scope>
    <source>
        <strain evidence="2 3">1209</strain>
    </source>
</reference>
<organism evidence="2 3">
    <name type="scientific">Chitinophaga polysaccharea</name>
    <dbReference type="NCBI Taxonomy" id="1293035"/>
    <lineage>
        <taxon>Bacteria</taxon>
        <taxon>Pseudomonadati</taxon>
        <taxon>Bacteroidota</taxon>
        <taxon>Chitinophagia</taxon>
        <taxon>Chitinophagales</taxon>
        <taxon>Chitinophagaceae</taxon>
        <taxon>Chitinophaga</taxon>
    </lineage>
</organism>